<feature type="repeat" description="ANK" evidence="3">
    <location>
        <begin position="556"/>
        <end position="588"/>
    </location>
</feature>
<dbReference type="PANTHER" id="PTHR24173:SF74">
    <property type="entry name" value="ANKYRIN REPEAT DOMAIN-CONTAINING PROTEIN 16"/>
    <property type="match status" value="1"/>
</dbReference>
<keyword evidence="6" id="KW-1185">Reference proteome</keyword>
<sequence length="720" mass="80082">MLFDQNYRKPLRKQNDFDQDHTRLHWCLVIVTGAGVTLNATQGDPGENVAELTWNGLIRHGLKHLSGLPEIGSQNDSLRCADTLINSNSTGALMDAINIMTRLMNDYGELASWLKKIFSNLEVRKPALLDVLRELHNEGAILVTTNYDHLLGIHCELRSISPSDNPDDIKNFKCGDVDGIFHLHGSYLRSQDVVLNTTDYSRTVNSEFRYMLEKFWMFDTVLFVGCGAAGLADPNFGPLLTWLKEYQKNIPRRHCTLVRQGDASDFRPLKTLNYGTDYSDMANYLRQILRSVAELRSQFGGRTSHDKNDSQSRHRQTATEEPMSKISQRSGTPVIEVSQQAIDLFAAVNRADSAKVCQLLKSGANANTRMDNGWAVFHAAVKKQNMEIIQCLLDAGTRVNARMNNGWTPLHEAAKGGSKEIVQQLLQHSAFVDAHMSDINARLLIEKNANVNTNLNNMWTPLHEAVKEKSREIIQQLLNNNANLGAKMDSGWTPLHEAAKGGDSGIVQLLLDVGANVNARMENGRAPLHEAAKTGSVEIVQLLLNKEVQKNAAMDNGWTPLHEAVQENNMGVAQLLLDNNVKTNPRTGNGWTPSHEAVKNGNMAILQLPLEREADTNANFDNRWTPLHEAVEKNNQEIIKQLLANGADLSAKMNRGWTPLHEAANEGSMETVRLLLDVGANPEAKTDHKHTPLDVAIRRGNSEMIQVMRDRRLSLGSLAA</sequence>
<dbReference type="Pfam" id="PF13857">
    <property type="entry name" value="Ank_5"/>
    <property type="match status" value="1"/>
</dbReference>
<dbReference type="SMART" id="SM00248">
    <property type="entry name" value="ANK"/>
    <property type="match status" value="11"/>
</dbReference>
<feature type="repeat" description="ANK" evidence="3">
    <location>
        <begin position="372"/>
        <end position="404"/>
    </location>
</feature>
<feature type="repeat" description="ANK" evidence="3">
    <location>
        <begin position="622"/>
        <end position="654"/>
    </location>
</feature>
<keyword evidence="2 3" id="KW-0040">ANK repeat</keyword>
<feature type="repeat" description="ANK" evidence="3">
    <location>
        <begin position="457"/>
        <end position="489"/>
    </location>
</feature>
<dbReference type="InterPro" id="IPR002110">
    <property type="entry name" value="Ankyrin_rpt"/>
</dbReference>
<evidence type="ECO:0000313" key="5">
    <source>
        <dbReference type="EMBL" id="OJJ96961.1"/>
    </source>
</evidence>
<feature type="region of interest" description="Disordered" evidence="4">
    <location>
        <begin position="300"/>
        <end position="332"/>
    </location>
</feature>
<reference evidence="6" key="1">
    <citation type="journal article" date="2017" name="Genome Biol.">
        <title>Comparative genomics reveals high biological diversity and specific adaptations in the industrially and medically important fungal genus Aspergillus.</title>
        <authorList>
            <person name="de Vries R.P."/>
            <person name="Riley R."/>
            <person name="Wiebenga A."/>
            <person name="Aguilar-Osorio G."/>
            <person name="Amillis S."/>
            <person name="Uchima C.A."/>
            <person name="Anderluh G."/>
            <person name="Asadollahi M."/>
            <person name="Askin M."/>
            <person name="Barry K."/>
            <person name="Battaglia E."/>
            <person name="Bayram O."/>
            <person name="Benocci T."/>
            <person name="Braus-Stromeyer S.A."/>
            <person name="Caldana C."/>
            <person name="Canovas D."/>
            <person name="Cerqueira G.C."/>
            <person name="Chen F."/>
            <person name="Chen W."/>
            <person name="Choi C."/>
            <person name="Clum A."/>
            <person name="Dos Santos R.A."/>
            <person name="Damasio A.R."/>
            <person name="Diallinas G."/>
            <person name="Emri T."/>
            <person name="Fekete E."/>
            <person name="Flipphi M."/>
            <person name="Freyberg S."/>
            <person name="Gallo A."/>
            <person name="Gournas C."/>
            <person name="Habgood R."/>
            <person name="Hainaut M."/>
            <person name="Harispe M.L."/>
            <person name="Henrissat B."/>
            <person name="Hilden K.S."/>
            <person name="Hope R."/>
            <person name="Hossain A."/>
            <person name="Karabika E."/>
            <person name="Karaffa L."/>
            <person name="Karanyi Z."/>
            <person name="Krasevec N."/>
            <person name="Kuo A."/>
            <person name="Kusch H."/>
            <person name="LaButti K."/>
            <person name="Lagendijk E.L."/>
            <person name="Lapidus A."/>
            <person name="Levasseur A."/>
            <person name="Lindquist E."/>
            <person name="Lipzen A."/>
            <person name="Logrieco A.F."/>
            <person name="MacCabe A."/>
            <person name="Maekelae M.R."/>
            <person name="Malavazi I."/>
            <person name="Melin P."/>
            <person name="Meyer V."/>
            <person name="Mielnichuk N."/>
            <person name="Miskei M."/>
            <person name="Molnar A.P."/>
            <person name="Mule G."/>
            <person name="Ngan C.Y."/>
            <person name="Orejas M."/>
            <person name="Orosz E."/>
            <person name="Ouedraogo J.P."/>
            <person name="Overkamp K.M."/>
            <person name="Park H.-S."/>
            <person name="Perrone G."/>
            <person name="Piumi F."/>
            <person name="Punt P.J."/>
            <person name="Ram A.F."/>
            <person name="Ramon A."/>
            <person name="Rauscher S."/>
            <person name="Record E."/>
            <person name="Riano-Pachon D.M."/>
            <person name="Robert V."/>
            <person name="Roehrig J."/>
            <person name="Ruller R."/>
            <person name="Salamov A."/>
            <person name="Salih N.S."/>
            <person name="Samson R.A."/>
            <person name="Sandor E."/>
            <person name="Sanguinetti M."/>
            <person name="Schuetze T."/>
            <person name="Sepcic K."/>
            <person name="Shelest E."/>
            <person name="Sherlock G."/>
            <person name="Sophianopoulou V."/>
            <person name="Squina F.M."/>
            <person name="Sun H."/>
            <person name="Susca A."/>
            <person name="Todd R.B."/>
            <person name="Tsang A."/>
            <person name="Unkles S.E."/>
            <person name="van de Wiele N."/>
            <person name="van Rossen-Uffink D."/>
            <person name="Oliveira J.V."/>
            <person name="Vesth T.C."/>
            <person name="Visser J."/>
            <person name="Yu J.-H."/>
            <person name="Zhou M."/>
            <person name="Andersen M.R."/>
            <person name="Archer D.B."/>
            <person name="Baker S.E."/>
            <person name="Benoit I."/>
            <person name="Brakhage A.A."/>
            <person name="Braus G.H."/>
            <person name="Fischer R."/>
            <person name="Frisvad J.C."/>
            <person name="Goldman G.H."/>
            <person name="Houbraken J."/>
            <person name="Oakley B."/>
            <person name="Pocsi I."/>
            <person name="Scazzocchio C."/>
            <person name="Seiboth B."/>
            <person name="vanKuyk P.A."/>
            <person name="Wortman J."/>
            <person name="Dyer P.S."/>
            <person name="Grigoriev I.V."/>
        </authorList>
    </citation>
    <scope>NUCLEOTIDE SEQUENCE [LARGE SCALE GENOMIC DNA]</scope>
    <source>
        <strain evidence="6">ATCC 16872 / CBS 172.66 / WB 5094</strain>
    </source>
</reference>
<dbReference type="VEuPathDB" id="FungiDB:ASPACDRAFT_54305"/>
<feature type="compositionally biased region" description="Basic and acidic residues" evidence="4">
    <location>
        <begin position="303"/>
        <end position="312"/>
    </location>
</feature>
<dbReference type="AlphaFoldDB" id="A0A1L9WLE4"/>
<dbReference type="STRING" id="690307.A0A1L9WLE4"/>
<dbReference type="RefSeq" id="XP_020053301.1">
    <property type="nucleotide sequence ID" value="XM_020202862.1"/>
</dbReference>
<feature type="repeat" description="ANK" evidence="3">
    <location>
        <begin position="589"/>
        <end position="621"/>
    </location>
</feature>
<dbReference type="PRINTS" id="PR01415">
    <property type="entry name" value="ANKYRIN"/>
</dbReference>
<accession>A0A1L9WLE4</accession>
<gene>
    <name evidence="5" type="ORF">ASPACDRAFT_54305</name>
</gene>
<dbReference type="PROSITE" id="PS50088">
    <property type="entry name" value="ANK_REPEAT"/>
    <property type="match status" value="9"/>
</dbReference>
<feature type="repeat" description="ANK" evidence="3">
    <location>
        <begin position="490"/>
        <end position="522"/>
    </location>
</feature>
<name>A0A1L9WLE4_ASPA1</name>
<organism evidence="5 6">
    <name type="scientific">Aspergillus aculeatus (strain ATCC 16872 / CBS 172.66 / WB 5094)</name>
    <dbReference type="NCBI Taxonomy" id="690307"/>
    <lineage>
        <taxon>Eukaryota</taxon>
        <taxon>Fungi</taxon>
        <taxon>Dikarya</taxon>
        <taxon>Ascomycota</taxon>
        <taxon>Pezizomycotina</taxon>
        <taxon>Eurotiomycetes</taxon>
        <taxon>Eurotiomycetidae</taxon>
        <taxon>Eurotiales</taxon>
        <taxon>Aspergillaceae</taxon>
        <taxon>Aspergillus</taxon>
        <taxon>Aspergillus subgen. Circumdati</taxon>
    </lineage>
</organism>
<dbReference type="InterPro" id="IPR036770">
    <property type="entry name" value="Ankyrin_rpt-contain_sf"/>
</dbReference>
<keyword evidence="1" id="KW-0677">Repeat</keyword>
<protein>
    <submittedName>
        <fullName evidence="5">Uncharacterized protein</fullName>
    </submittedName>
</protein>
<dbReference type="Gene3D" id="1.25.40.20">
    <property type="entry name" value="Ankyrin repeat-containing domain"/>
    <property type="match status" value="4"/>
</dbReference>
<evidence type="ECO:0000256" key="3">
    <source>
        <dbReference type="PROSITE-ProRule" id="PRU00023"/>
    </source>
</evidence>
<dbReference type="Proteomes" id="UP000184546">
    <property type="component" value="Unassembled WGS sequence"/>
</dbReference>
<dbReference type="PANTHER" id="PTHR24173">
    <property type="entry name" value="ANKYRIN REPEAT CONTAINING"/>
    <property type="match status" value="1"/>
</dbReference>
<evidence type="ECO:0000313" key="6">
    <source>
        <dbReference type="Proteomes" id="UP000184546"/>
    </source>
</evidence>
<feature type="repeat" description="ANK" evidence="3">
    <location>
        <begin position="655"/>
        <end position="687"/>
    </location>
</feature>
<dbReference type="EMBL" id="KV878984">
    <property type="protein sequence ID" value="OJJ96961.1"/>
    <property type="molecule type" value="Genomic_DNA"/>
</dbReference>
<evidence type="ECO:0000256" key="4">
    <source>
        <dbReference type="SAM" id="MobiDB-lite"/>
    </source>
</evidence>
<dbReference type="OMA" id="MDNGWTP"/>
<dbReference type="GeneID" id="30976676"/>
<dbReference type="SUPFAM" id="SSF48403">
    <property type="entry name" value="Ankyrin repeat"/>
    <property type="match status" value="1"/>
</dbReference>
<dbReference type="Pfam" id="PF12796">
    <property type="entry name" value="Ank_2"/>
    <property type="match status" value="3"/>
</dbReference>
<dbReference type="PROSITE" id="PS50297">
    <property type="entry name" value="ANK_REP_REGION"/>
    <property type="match status" value="9"/>
</dbReference>
<proteinExistence type="predicted"/>
<feature type="repeat" description="ANK" evidence="3">
    <location>
        <begin position="405"/>
        <end position="437"/>
    </location>
</feature>
<dbReference type="Pfam" id="PF13289">
    <property type="entry name" value="SIR2_2"/>
    <property type="match status" value="1"/>
</dbReference>
<feature type="repeat" description="ANK" evidence="3">
    <location>
        <begin position="523"/>
        <end position="555"/>
    </location>
</feature>
<evidence type="ECO:0000256" key="1">
    <source>
        <dbReference type="ARBA" id="ARBA00022737"/>
    </source>
</evidence>
<evidence type="ECO:0000256" key="2">
    <source>
        <dbReference type="ARBA" id="ARBA00023043"/>
    </source>
</evidence>
<dbReference type="OrthoDB" id="1577640at2759"/>